<dbReference type="EMBL" id="WNDS01000001">
    <property type="protein sequence ID" value="KAF1017015.1"/>
    <property type="molecule type" value="Genomic_DNA"/>
</dbReference>
<dbReference type="AlphaFoldDB" id="A0A7V8FJ02"/>
<evidence type="ECO:0000313" key="1">
    <source>
        <dbReference type="EMBL" id="KAF1017015.1"/>
    </source>
</evidence>
<comment type="caution">
    <text evidence="1">The sequence shown here is derived from an EMBL/GenBank/DDBJ whole genome shotgun (WGS) entry which is preliminary data.</text>
</comment>
<protein>
    <submittedName>
        <fullName evidence="1">Uncharacterized protein</fullName>
    </submittedName>
</protein>
<reference evidence="2" key="1">
    <citation type="journal article" date="2020" name="MBio">
        <title>Horizontal gene transfer to a defensive symbiont with a reduced genome amongst a multipartite beetle microbiome.</title>
        <authorList>
            <person name="Waterworth S.C."/>
            <person name="Florez L.V."/>
            <person name="Rees E.R."/>
            <person name="Hertweck C."/>
            <person name="Kaltenpoth M."/>
            <person name="Kwan J.C."/>
        </authorList>
    </citation>
    <scope>NUCLEOTIDE SEQUENCE [LARGE SCALE GENOMIC DNA]</scope>
</reference>
<accession>A0A7V8FJ02</accession>
<name>A0A7V8FJ02_STEMA</name>
<organism evidence="1 2">
    <name type="scientific">Stenotrophomonas maltophilia</name>
    <name type="common">Pseudomonas maltophilia</name>
    <name type="synonym">Xanthomonas maltophilia</name>
    <dbReference type="NCBI Taxonomy" id="40324"/>
    <lineage>
        <taxon>Bacteria</taxon>
        <taxon>Pseudomonadati</taxon>
        <taxon>Pseudomonadota</taxon>
        <taxon>Gammaproteobacteria</taxon>
        <taxon>Lysobacterales</taxon>
        <taxon>Lysobacteraceae</taxon>
        <taxon>Stenotrophomonas</taxon>
        <taxon>Stenotrophomonas maltophilia group</taxon>
    </lineage>
</organism>
<sequence>MHTALASASPPLAAAHACTFDLLDVSCLQDPASRRIIHLYALQLRCHGCQQEFTAREGNGFLSLGNARLLSCPGGCGQQHLRSATLRDWRAS</sequence>
<proteinExistence type="predicted"/>
<dbReference type="Proteomes" id="UP000487117">
    <property type="component" value="Unassembled WGS sequence"/>
</dbReference>
<evidence type="ECO:0000313" key="2">
    <source>
        <dbReference type="Proteomes" id="UP000487117"/>
    </source>
</evidence>
<gene>
    <name evidence="1" type="ORF">GAK31_00274</name>
</gene>